<reference evidence="3 4" key="2">
    <citation type="journal article" date="2016" name="Genome Announc.">
        <title>Draft Genome Sequence of Zhouia amylolytica AD3, Isolated from Tidal Flat Sediment.</title>
        <authorList>
            <person name="Jia B."/>
            <person name="Jin H.M."/>
            <person name="Lee H.J."/>
            <person name="Jeon C.O."/>
        </authorList>
    </citation>
    <scope>NUCLEOTIDE SEQUENCE [LARGE SCALE GENOMIC DNA]</scope>
    <source>
        <strain evidence="3 4">AD3</strain>
    </source>
</reference>
<keyword evidence="1" id="KW-0472">Membrane</keyword>
<feature type="transmembrane region" description="Helical" evidence="1">
    <location>
        <begin position="12"/>
        <end position="34"/>
    </location>
</feature>
<dbReference type="InterPro" id="IPR046947">
    <property type="entry name" value="LytR-like"/>
</dbReference>
<accession>W2UTK2</accession>
<evidence type="ECO:0000256" key="1">
    <source>
        <dbReference type="SAM" id="Phobius"/>
    </source>
</evidence>
<proteinExistence type="predicted"/>
<keyword evidence="1" id="KW-0812">Transmembrane</keyword>
<dbReference type="Pfam" id="PF04397">
    <property type="entry name" value="LytTR"/>
    <property type="match status" value="1"/>
</dbReference>
<dbReference type="EMBL" id="AYXY01000001">
    <property type="protein sequence ID" value="ETN96672.1"/>
    <property type="molecule type" value="Genomic_DNA"/>
</dbReference>
<dbReference type="PANTHER" id="PTHR37299:SF1">
    <property type="entry name" value="STAGE 0 SPORULATION PROTEIN A HOMOLOG"/>
    <property type="match status" value="1"/>
</dbReference>
<dbReference type="InterPro" id="IPR007492">
    <property type="entry name" value="LytTR_DNA-bd_dom"/>
</dbReference>
<sequence>MKTRGLKTTINKLLQPNFGTLVVFCIALYGLAIFQDYVFSRIKPTHFYWTDTMLYNIYWLLFIPFIKIAHSFYIKIQFKSLHRKVLYAIGSGLLLSVLHILIFTSIFILGSHLIYSIPHRFLTILKNAISNQLHITIIVYLFSPLVFDFLKRKRYPTAKKANTTITLKSGVRRIKIDISTILFIVTDRPYAAVYSNDQKYLHDESLKKLEKLLDPQIFLRVHRSAIINKNHITELKSRKNGDYDGILTNGQSIRLSRHYRQNWNQLLNH</sequence>
<keyword evidence="4" id="KW-1185">Reference proteome</keyword>
<dbReference type="AlphaFoldDB" id="W2UTK2"/>
<dbReference type="Gene3D" id="2.40.50.1020">
    <property type="entry name" value="LytTr DNA-binding domain"/>
    <property type="match status" value="1"/>
</dbReference>
<dbReference type="GO" id="GO:0000156">
    <property type="term" value="F:phosphorelay response regulator activity"/>
    <property type="evidence" value="ECO:0007669"/>
    <property type="project" value="InterPro"/>
</dbReference>
<evidence type="ECO:0000313" key="3">
    <source>
        <dbReference type="EMBL" id="ETN96672.1"/>
    </source>
</evidence>
<organism evidence="3 4">
    <name type="scientific">Zhouia amylolytica AD3</name>
    <dbReference type="NCBI Taxonomy" id="1286632"/>
    <lineage>
        <taxon>Bacteria</taxon>
        <taxon>Pseudomonadati</taxon>
        <taxon>Bacteroidota</taxon>
        <taxon>Flavobacteriia</taxon>
        <taxon>Flavobacteriales</taxon>
        <taxon>Flavobacteriaceae</taxon>
        <taxon>Zhouia</taxon>
    </lineage>
</organism>
<feature type="transmembrane region" description="Helical" evidence="1">
    <location>
        <begin position="85"/>
        <end position="109"/>
    </location>
</feature>
<dbReference type="PANTHER" id="PTHR37299">
    <property type="entry name" value="TRANSCRIPTIONAL REGULATOR-RELATED"/>
    <property type="match status" value="1"/>
</dbReference>
<dbReference type="PROSITE" id="PS50930">
    <property type="entry name" value="HTH_LYTTR"/>
    <property type="match status" value="1"/>
</dbReference>
<dbReference type="Proteomes" id="UP000018850">
    <property type="component" value="Unassembled WGS sequence"/>
</dbReference>
<gene>
    <name evidence="3" type="ORF">P278_00980</name>
</gene>
<dbReference type="RefSeq" id="WP_082436051.1">
    <property type="nucleotide sequence ID" value="NZ_AYXY01000001.1"/>
</dbReference>
<dbReference type="SMART" id="SM00850">
    <property type="entry name" value="LytTR"/>
    <property type="match status" value="1"/>
</dbReference>
<protein>
    <recommendedName>
        <fullName evidence="2">HTH LytTR-type domain-containing protein</fullName>
    </recommendedName>
</protein>
<evidence type="ECO:0000313" key="4">
    <source>
        <dbReference type="Proteomes" id="UP000018850"/>
    </source>
</evidence>
<name>W2UTK2_9FLAO</name>
<evidence type="ECO:0000259" key="2">
    <source>
        <dbReference type="PROSITE" id="PS50930"/>
    </source>
</evidence>
<feature type="transmembrane region" description="Helical" evidence="1">
    <location>
        <begin position="54"/>
        <end position="73"/>
    </location>
</feature>
<keyword evidence="1" id="KW-1133">Transmembrane helix</keyword>
<dbReference type="eggNOG" id="COG3279">
    <property type="taxonomic scope" value="Bacteria"/>
</dbReference>
<feature type="transmembrane region" description="Helical" evidence="1">
    <location>
        <begin position="129"/>
        <end position="150"/>
    </location>
</feature>
<dbReference type="GO" id="GO:0003677">
    <property type="term" value="F:DNA binding"/>
    <property type="evidence" value="ECO:0007669"/>
    <property type="project" value="InterPro"/>
</dbReference>
<reference evidence="4" key="1">
    <citation type="submission" date="2013-11" db="EMBL/GenBank/DDBJ databases">
        <title>Draft genome sequence from a member of Zhouia, isolated tidal flat.</title>
        <authorList>
            <person name="Jin H."/>
            <person name="Jeon C.O."/>
        </authorList>
    </citation>
    <scope>NUCLEOTIDE SEQUENCE [LARGE SCALE GENOMIC DNA]</scope>
    <source>
        <strain evidence="4">AD3</strain>
    </source>
</reference>
<feature type="domain" description="HTH LytTR-type" evidence="2">
    <location>
        <begin position="165"/>
        <end position="269"/>
    </location>
</feature>
<comment type="caution">
    <text evidence="3">The sequence shown here is derived from an EMBL/GenBank/DDBJ whole genome shotgun (WGS) entry which is preliminary data.</text>
</comment>
<dbReference type="PATRIC" id="fig|1286632.3.peg.97"/>